<protein>
    <submittedName>
        <fullName evidence="2">HET-domain-containing protein</fullName>
    </submittedName>
</protein>
<dbReference type="Proteomes" id="UP000235786">
    <property type="component" value="Unassembled WGS sequence"/>
</dbReference>
<dbReference type="PANTHER" id="PTHR24148">
    <property type="entry name" value="ANKYRIN REPEAT DOMAIN-CONTAINING PROTEIN 39 HOMOLOG-RELATED"/>
    <property type="match status" value="1"/>
</dbReference>
<feature type="domain" description="Heterokaryon incompatibility" evidence="1">
    <location>
        <begin position="31"/>
        <end position="118"/>
    </location>
</feature>
<dbReference type="EMBL" id="KZ613941">
    <property type="protein sequence ID" value="PMD44595.1"/>
    <property type="molecule type" value="Genomic_DNA"/>
</dbReference>
<dbReference type="STRING" id="1149755.A0A2J6S1F1"/>
<dbReference type="PANTHER" id="PTHR24148:SF73">
    <property type="entry name" value="HET DOMAIN PROTEIN (AFU_ORTHOLOGUE AFUA_8G01020)"/>
    <property type="match status" value="1"/>
</dbReference>
<accession>A0A2J6S1F1</accession>
<evidence type="ECO:0000313" key="3">
    <source>
        <dbReference type="Proteomes" id="UP000235786"/>
    </source>
</evidence>
<dbReference type="AlphaFoldDB" id="A0A2J6S1F1"/>
<organism evidence="2 3">
    <name type="scientific">Hyaloscypha variabilis (strain UAMH 11265 / GT02V1 / F)</name>
    <name type="common">Meliniomyces variabilis</name>
    <dbReference type="NCBI Taxonomy" id="1149755"/>
    <lineage>
        <taxon>Eukaryota</taxon>
        <taxon>Fungi</taxon>
        <taxon>Dikarya</taxon>
        <taxon>Ascomycota</taxon>
        <taxon>Pezizomycotina</taxon>
        <taxon>Leotiomycetes</taxon>
        <taxon>Helotiales</taxon>
        <taxon>Hyaloscyphaceae</taxon>
        <taxon>Hyaloscypha</taxon>
        <taxon>Hyaloscypha variabilis</taxon>
    </lineage>
</organism>
<name>A0A2J6S1F1_HYAVF</name>
<dbReference type="Pfam" id="PF06985">
    <property type="entry name" value="HET"/>
    <property type="match status" value="1"/>
</dbReference>
<evidence type="ECO:0000259" key="1">
    <source>
        <dbReference type="Pfam" id="PF06985"/>
    </source>
</evidence>
<feature type="non-terminal residue" evidence="2">
    <location>
        <position position="124"/>
    </location>
</feature>
<dbReference type="InterPro" id="IPR010730">
    <property type="entry name" value="HET"/>
</dbReference>
<reference evidence="2 3" key="1">
    <citation type="submission" date="2016-04" db="EMBL/GenBank/DDBJ databases">
        <title>A degradative enzymes factory behind the ericoid mycorrhizal symbiosis.</title>
        <authorList>
            <consortium name="DOE Joint Genome Institute"/>
            <person name="Martino E."/>
            <person name="Morin E."/>
            <person name="Grelet G."/>
            <person name="Kuo A."/>
            <person name="Kohler A."/>
            <person name="Daghino S."/>
            <person name="Barry K."/>
            <person name="Choi C."/>
            <person name="Cichocki N."/>
            <person name="Clum A."/>
            <person name="Copeland A."/>
            <person name="Hainaut M."/>
            <person name="Haridas S."/>
            <person name="Labutti K."/>
            <person name="Lindquist E."/>
            <person name="Lipzen A."/>
            <person name="Khouja H.-R."/>
            <person name="Murat C."/>
            <person name="Ohm R."/>
            <person name="Olson A."/>
            <person name="Spatafora J."/>
            <person name="Veneault-Fourrey C."/>
            <person name="Henrissat B."/>
            <person name="Grigoriev I."/>
            <person name="Martin F."/>
            <person name="Perotto S."/>
        </authorList>
    </citation>
    <scope>NUCLEOTIDE SEQUENCE [LARGE SCALE GENOMIC DNA]</scope>
    <source>
        <strain evidence="2 3">F</strain>
    </source>
</reference>
<dbReference type="OrthoDB" id="2157530at2759"/>
<sequence length="124" mass="14358">IRLLHLQRATSDDTPLAGSFHIASLDDPPRYVSVSYTWGELLLTHEIVCDGYMLLISENLYLALKRFRTTDAEVFWIDQICINQSDLQERSWQVQLMRDIYLKAEEVFAWLGNHTETTELGIAI</sequence>
<evidence type="ECO:0000313" key="2">
    <source>
        <dbReference type="EMBL" id="PMD44595.1"/>
    </source>
</evidence>
<keyword evidence="3" id="KW-1185">Reference proteome</keyword>
<feature type="non-terminal residue" evidence="2">
    <location>
        <position position="1"/>
    </location>
</feature>
<dbReference type="InterPro" id="IPR052895">
    <property type="entry name" value="HetReg/Transcr_Mod"/>
</dbReference>
<proteinExistence type="predicted"/>
<gene>
    <name evidence="2" type="ORF">L207DRAFT_392333</name>
</gene>